<dbReference type="GO" id="GO:0005975">
    <property type="term" value="P:carbohydrate metabolic process"/>
    <property type="evidence" value="ECO:0007669"/>
    <property type="project" value="InterPro"/>
</dbReference>
<dbReference type="InterPro" id="IPR050226">
    <property type="entry name" value="NagZ_Beta-hexosaminidase"/>
</dbReference>
<dbReference type="EMBL" id="WMIF01000001">
    <property type="protein sequence ID" value="MTH33213.1"/>
    <property type="molecule type" value="Genomic_DNA"/>
</dbReference>
<dbReference type="InterPro" id="IPR036962">
    <property type="entry name" value="Glyco_hydro_3_N_sf"/>
</dbReference>
<evidence type="ECO:0000313" key="8">
    <source>
        <dbReference type="Proteomes" id="UP000442533"/>
    </source>
</evidence>
<dbReference type="GO" id="GO:0009254">
    <property type="term" value="P:peptidoglycan turnover"/>
    <property type="evidence" value="ECO:0007669"/>
    <property type="project" value="TreeGrafter"/>
</dbReference>
<dbReference type="PANTHER" id="PTHR30480:SF13">
    <property type="entry name" value="BETA-HEXOSAMINIDASE"/>
    <property type="match status" value="1"/>
</dbReference>
<feature type="domain" description="Glycoside hydrolase family 3 N-terminal" evidence="6">
    <location>
        <begin position="32"/>
        <end position="291"/>
    </location>
</feature>
<evidence type="ECO:0000256" key="1">
    <source>
        <dbReference type="ARBA" id="ARBA00001231"/>
    </source>
</evidence>
<evidence type="ECO:0000256" key="2">
    <source>
        <dbReference type="ARBA" id="ARBA00005336"/>
    </source>
</evidence>
<dbReference type="InterPro" id="IPR019800">
    <property type="entry name" value="Glyco_hydro_3_AS"/>
</dbReference>
<dbReference type="RefSeq" id="WP_155062769.1">
    <property type="nucleotide sequence ID" value="NZ_WMIF01000001.1"/>
</dbReference>
<dbReference type="InterPro" id="IPR017853">
    <property type="entry name" value="GH"/>
</dbReference>
<keyword evidence="8" id="KW-1185">Reference proteome</keyword>
<proteinExistence type="inferred from homology"/>
<name>A0A844H166_9RHOB</name>
<comment type="catalytic activity">
    <reaction evidence="1">
        <text>Hydrolysis of terminal non-reducing N-acetyl-D-hexosamine residues in N-acetyl-beta-D-hexosaminides.</text>
        <dbReference type="EC" id="3.2.1.52"/>
    </reaction>
</comment>
<reference evidence="7 8" key="1">
    <citation type="submission" date="2019-11" db="EMBL/GenBank/DDBJ databases">
        <authorList>
            <person name="Dong K."/>
        </authorList>
    </citation>
    <scope>NUCLEOTIDE SEQUENCE [LARGE SCALE GENOMIC DNA]</scope>
    <source>
        <strain evidence="7 8">JCM 17370</strain>
    </source>
</reference>
<dbReference type="EC" id="3.2.1.52" evidence="3"/>
<accession>A0A844H166</accession>
<dbReference type="Pfam" id="PF00933">
    <property type="entry name" value="Glyco_hydro_3"/>
    <property type="match status" value="1"/>
</dbReference>
<comment type="caution">
    <text evidence="7">The sequence shown here is derived from an EMBL/GenBank/DDBJ whole genome shotgun (WGS) entry which is preliminary data.</text>
</comment>
<organism evidence="7 8">
    <name type="scientific">Paracoccus limosus</name>
    <dbReference type="NCBI Taxonomy" id="913252"/>
    <lineage>
        <taxon>Bacteria</taxon>
        <taxon>Pseudomonadati</taxon>
        <taxon>Pseudomonadota</taxon>
        <taxon>Alphaproteobacteria</taxon>
        <taxon>Rhodobacterales</taxon>
        <taxon>Paracoccaceae</taxon>
        <taxon>Paracoccus</taxon>
    </lineage>
</organism>
<evidence type="ECO:0000256" key="4">
    <source>
        <dbReference type="ARBA" id="ARBA00022801"/>
    </source>
</evidence>
<dbReference type="Gene3D" id="3.20.20.300">
    <property type="entry name" value="Glycoside hydrolase, family 3, N-terminal domain"/>
    <property type="match status" value="1"/>
</dbReference>
<keyword evidence="5" id="KW-0326">Glycosidase</keyword>
<evidence type="ECO:0000256" key="5">
    <source>
        <dbReference type="ARBA" id="ARBA00023295"/>
    </source>
</evidence>
<dbReference type="AlphaFoldDB" id="A0A844H166"/>
<dbReference type="PANTHER" id="PTHR30480">
    <property type="entry name" value="BETA-HEXOSAMINIDASE-RELATED"/>
    <property type="match status" value="1"/>
</dbReference>
<protein>
    <recommendedName>
        <fullName evidence="3">beta-N-acetylhexosaminidase</fullName>
        <ecNumber evidence="3">3.2.1.52</ecNumber>
    </recommendedName>
</protein>
<dbReference type="SUPFAM" id="SSF51445">
    <property type="entry name" value="(Trans)glycosidases"/>
    <property type="match status" value="1"/>
</dbReference>
<evidence type="ECO:0000259" key="6">
    <source>
        <dbReference type="Pfam" id="PF00933"/>
    </source>
</evidence>
<evidence type="ECO:0000256" key="3">
    <source>
        <dbReference type="ARBA" id="ARBA00012663"/>
    </source>
</evidence>
<comment type="similarity">
    <text evidence="2">Belongs to the glycosyl hydrolase 3 family.</text>
</comment>
<sequence length="330" mass="35084">MTQTGATILGGIAGPDLAPGERDFFRAADPWGFILFGRNIDTPARLERLTGALREAVGRNAPVLIDQEGGRVQRMRAPHWTDFRPPLGQAELGERAVWLHHHVLGRELRGVGIDADCAPVLDIARPETHSFLRDRCLGSDAATVSRLGRIAAEALLAAGVLPIIKHMPGHGRARVDSHKDLPVVDAPLAELEASDFASFRALSDLPLAMTAHIRFTAIDDAPATQSAPVIAMIRDRIGFDGLLMSDDIGMEALSGSPAERAAATMAAGCDLVLSCNETLAQMEAIVAAAGRLSPQGMRRSARALTLRHAPEPLDLADLRAELRGLGGLAA</sequence>
<dbReference type="OrthoDB" id="9786661at2"/>
<evidence type="ECO:0000313" key="7">
    <source>
        <dbReference type="EMBL" id="MTH33213.1"/>
    </source>
</evidence>
<dbReference type="PROSITE" id="PS00775">
    <property type="entry name" value="GLYCOSYL_HYDROL_F3"/>
    <property type="match status" value="1"/>
</dbReference>
<keyword evidence="4" id="KW-0378">Hydrolase</keyword>
<dbReference type="GO" id="GO:0004563">
    <property type="term" value="F:beta-N-acetylhexosaminidase activity"/>
    <property type="evidence" value="ECO:0007669"/>
    <property type="project" value="UniProtKB-EC"/>
</dbReference>
<dbReference type="Proteomes" id="UP000442533">
    <property type="component" value="Unassembled WGS sequence"/>
</dbReference>
<gene>
    <name evidence="7" type="ORF">GL279_01220</name>
</gene>
<dbReference type="InterPro" id="IPR001764">
    <property type="entry name" value="Glyco_hydro_3_N"/>
</dbReference>